<accession>A0A4R3IAR5</accession>
<dbReference type="SUPFAM" id="SSF53335">
    <property type="entry name" value="S-adenosyl-L-methionine-dependent methyltransferases"/>
    <property type="match status" value="1"/>
</dbReference>
<dbReference type="RefSeq" id="WP_165901819.1">
    <property type="nucleotide sequence ID" value="NZ_SLZR01000003.1"/>
</dbReference>
<keyword evidence="2" id="KW-0808">Transferase</keyword>
<proteinExistence type="predicted"/>
<name>A0A4R3IAR5_9GAMM</name>
<evidence type="ECO:0000259" key="1">
    <source>
        <dbReference type="Pfam" id="PF08241"/>
    </source>
</evidence>
<dbReference type="AlphaFoldDB" id="A0A4R3IAR5"/>
<dbReference type="GO" id="GO:0032259">
    <property type="term" value="P:methylation"/>
    <property type="evidence" value="ECO:0007669"/>
    <property type="project" value="UniProtKB-KW"/>
</dbReference>
<dbReference type="GO" id="GO:0008757">
    <property type="term" value="F:S-adenosylmethionine-dependent methyltransferase activity"/>
    <property type="evidence" value="ECO:0007669"/>
    <property type="project" value="InterPro"/>
</dbReference>
<evidence type="ECO:0000313" key="2">
    <source>
        <dbReference type="EMBL" id="TCS42617.1"/>
    </source>
</evidence>
<dbReference type="InterPro" id="IPR029063">
    <property type="entry name" value="SAM-dependent_MTases_sf"/>
</dbReference>
<organism evidence="2 3">
    <name type="scientific">Reinekea marinisedimentorum</name>
    <dbReference type="NCBI Taxonomy" id="230495"/>
    <lineage>
        <taxon>Bacteria</taxon>
        <taxon>Pseudomonadati</taxon>
        <taxon>Pseudomonadota</taxon>
        <taxon>Gammaproteobacteria</taxon>
        <taxon>Oceanospirillales</taxon>
        <taxon>Saccharospirillaceae</taxon>
        <taxon>Reinekea</taxon>
    </lineage>
</organism>
<feature type="domain" description="Methyltransferase type 11" evidence="1">
    <location>
        <begin position="65"/>
        <end position="120"/>
    </location>
</feature>
<sequence>MEAALSDWYKTPLGQELIDQERSIVARAISGRFAANIVQLDSGYHEALFEKRLFGSGVIVSQLENRALCPVVCASPESLPFEPESLDMLLMHHSLDLCNNPYQVVREGAIALKPGGLMIVIGFNPISLWGLRSIFHAGRHGTSVWHSRFIRSGRVEDWMHLLDFEIERHEKHVFLPPVSRPFWLQKLGLCEKYFRKFLPFMGAVYVLVGYKQVLGKLPPGIRKTKASFLETALGVGSTKRQPFE</sequence>
<dbReference type="Gene3D" id="3.40.50.150">
    <property type="entry name" value="Vaccinia Virus protein VP39"/>
    <property type="match status" value="1"/>
</dbReference>
<keyword evidence="3" id="KW-1185">Reference proteome</keyword>
<protein>
    <submittedName>
        <fullName evidence="2">Methyltransferase family protein</fullName>
    </submittedName>
</protein>
<keyword evidence="2" id="KW-0489">Methyltransferase</keyword>
<dbReference type="EMBL" id="SLZR01000003">
    <property type="protein sequence ID" value="TCS42617.1"/>
    <property type="molecule type" value="Genomic_DNA"/>
</dbReference>
<dbReference type="InterPro" id="IPR013216">
    <property type="entry name" value="Methyltransf_11"/>
</dbReference>
<comment type="caution">
    <text evidence="2">The sequence shown here is derived from an EMBL/GenBank/DDBJ whole genome shotgun (WGS) entry which is preliminary data.</text>
</comment>
<dbReference type="Proteomes" id="UP000295793">
    <property type="component" value="Unassembled WGS sequence"/>
</dbReference>
<gene>
    <name evidence="2" type="ORF">BCF53_103284</name>
</gene>
<evidence type="ECO:0000313" key="3">
    <source>
        <dbReference type="Proteomes" id="UP000295793"/>
    </source>
</evidence>
<reference evidence="2 3" key="1">
    <citation type="submission" date="2019-03" db="EMBL/GenBank/DDBJ databases">
        <title>Genomic Encyclopedia of Archaeal and Bacterial Type Strains, Phase II (KMG-II): from individual species to whole genera.</title>
        <authorList>
            <person name="Goeker M."/>
        </authorList>
    </citation>
    <scope>NUCLEOTIDE SEQUENCE [LARGE SCALE GENOMIC DNA]</scope>
    <source>
        <strain evidence="2 3">DSM 15388</strain>
    </source>
</reference>
<dbReference type="Pfam" id="PF08241">
    <property type="entry name" value="Methyltransf_11"/>
    <property type="match status" value="1"/>
</dbReference>